<dbReference type="AlphaFoldDB" id="A0A3A4L8C4"/>
<evidence type="ECO:0000256" key="1">
    <source>
        <dbReference type="SAM" id="MobiDB-lite"/>
    </source>
</evidence>
<reference evidence="2 3" key="1">
    <citation type="submission" date="2018-09" db="EMBL/GenBank/DDBJ databases">
        <title>YIM PH21274 draft genome.</title>
        <authorList>
            <person name="Miao C."/>
        </authorList>
    </citation>
    <scope>NUCLEOTIDE SEQUENCE [LARGE SCALE GENOMIC DNA]</scope>
    <source>
        <strain evidence="2 3">YIM PH 21724</strain>
    </source>
</reference>
<name>A0A3A4L8C4_9NOCA</name>
<gene>
    <name evidence="2" type="ORF">D5S18_02930</name>
</gene>
<proteinExistence type="predicted"/>
<dbReference type="EMBL" id="QZFU01000010">
    <property type="protein sequence ID" value="RJO79301.1"/>
    <property type="molecule type" value="Genomic_DNA"/>
</dbReference>
<feature type="compositionally biased region" description="Basic and acidic residues" evidence="1">
    <location>
        <begin position="80"/>
        <end position="98"/>
    </location>
</feature>
<evidence type="ECO:0000313" key="3">
    <source>
        <dbReference type="Proteomes" id="UP000266677"/>
    </source>
</evidence>
<sequence length="131" mass="14446">MWAGVAAAVLTMAAAAVPKVRAILAPILAFASGRRVRRVARLRHLEAAYALLNDQRTATLSIQLAGVSAQLESLAAARQADAERHERQRTEDRARHQSEIAELKDQLVEARAEIAALRRELAQYRGEDGRR</sequence>
<protein>
    <submittedName>
        <fullName evidence="2">Uncharacterized protein</fullName>
    </submittedName>
</protein>
<keyword evidence="3" id="KW-1185">Reference proteome</keyword>
<dbReference type="Proteomes" id="UP000266677">
    <property type="component" value="Unassembled WGS sequence"/>
</dbReference>
<comment type="caution">
    <text evidence="2">The sequence shown here is derived from an EMBL/GenBank/DDBJ whole genome shotgun (WGS) entry which is preliminary data.</text>
</comment>
<accession>A0A3A4L8C4</accession>
<evidence type="ECO:0000313" key="2">
    <source>
        <dbReference type="EMBL" id="RJO79301.1"/>
    </source>
</evidence>
<organism evidence="2 3">
    <name type="scientific">Nocardia panacis</name>
    <dbReference type="NCBI Taxonomy" id="2340916"/>
    <lineage>
        <taxon>Bacteria</taxon>
        <taxon>Bacillati</taxon>
        <taxon>Actinomycetota</taxon>
        <taxon>Actinomycetes</taxon>
        <taxon>Mycobacteriales</taxon>
        <taxon>Nocardiaceae</taxon>
        <taxon>Nocardia</taxon>
    </lineage>
</organism>
<feature type="region of interest" description="Disordered" evidence="1">
    <location>
        <begin position="78"/>
        <end position="98"/>
    </location>
</feature>